<dbReference type="Proteomes" id="UP000515317">
    <property type="component" value="Chromosome"/>
</dbReference>
<reference evidence="3 4" key="1">
    <citation type="submission" date="2020-08" db="EMBL/GenBank/DDBJ databases">
        <title>Genome sequence of Rhizobiales bacterium strain IZ6.</title>
        <authorList>
            <person name="Nakai R."/>
            <person name="Naganuma T."/>
        </authorList>
    </citation>
    <scope>NUCLEOTIDE SEQUENCE [LARGE SCALE GENOMIC DNA]</scope>
    <source>
        <strain evidence="3 4">IZ6</strain>
    </source>
</reference>
<dbReference type="EMBL" id="AP023361">
    <property type="protein sequence ID" value="BCJ90481.1"/>
    <property type="molecule type" value="Genomic_DNA"/>
</dbReference>
<evidence type="ECO:0000313" key="3">
    <source>
        <dbReference type="EMBL" id="BCJ90481.1"/>
    </source>
</evidence>
<evidence type="ECO:0000256" key="1">
    <source>
        <dbReference type="SAM" id="Phobius"/>
    </source>
</evidence>
<dbReference type="PANTHER" id="PTHR40547:SF1">
    <property type="entry name" value="SLL0298 PROTEIN"/>
    <property type="match status" value="1"/>
</dbReference>
<organism evidence="3 4">
    <name type="scientific">Terrihabitans soli</name>
    <dbReference type="NCBI Taxonomy" id="708113"/>
    <lineage>
        <taxon>Bacteria</taxon>
        <taxon>Pseudomonadati</taxon>
        <taxon>Pseudomonadota</taxon>
        <taxon>Alphaproteobacteria</taxon>
        <taxon>Hyphomicrobiales</taxon>
        <taxon>Terrihabitans</taxon>
    </lineage>
</organism>
<name>A0A6S6QTT2_9HYPH</name>
<keyword evidence="1" id="KW-1133">Transmembrane helix</keyword>
<dbReference type="PANTHER" id="PTHR40547">
    <property type="entry name" value="SLL0298 PROTEIN"/>
    <property type="match status" value="1"/>
</dbReference>
<accession>A0A6S6QTT2</accession>
<protein>
    <submittedName>
        <fullName evidence="3">Membrane protein</fullName>
    </submittedName>
</protein>
<keyword evidence="1" id="KW-0472">Membrane</keyword>
<feature type="transmembrane region" description="Helical" evidence="1">
    <location>
        <begin position="96"/>
        <end position="116"/>
    </location>
</feature>
<evidence type="ECO:0000313" key="4">
    <source>
        <dbReference type="Proteomes" id="UP000515317"/>
    </source>
</evidence>
<dbReference type="AlphaFoldDB" id="A0A6S6QTT2"/>
<feature type="transmembrane region" description="Helical" evidence="1">
    <location>
        <begin position="67"/>
        <end position="89"/>
    </location>
</feature>
<dbReference type="Pfam" id="PF09835">
    <property type="entry name" value="DUF2062"/>
    <property type="match status" value="1"/>
</dbReference>
<sequence length="174" mass="18925">MPAMSFGRRTQKPLLDRLRDMVWPRMGWGRALRYRGRQLMRISGSPHAIAAGAAAGIFAAFSPLFGFHYIIAATLAFILGGSILASAAVTTLANPLTMPMFWAASYEVGTLFLPGSPHFSATALIEQHSWSALEPFIAPLMLGSVVLGGGLALAVYFPVRRLIAMRHQRKQART</sequence>
<dbReference type="InterPro" id="IPR018639">
    <property type="entry name" value="DUF2062"/>
</dbReference>
<keyword evidence="4" id="KW-1185">Reference proteome</keyword>
<evidence type="ECO:0000259" key="2">
    <source>
        <dbReference type="Pfam" id="PF09835"/>
    </source>
</evidence>
<feature type="domain" description="DUF2062" evidence="2">
    <location>
        <begin position="30"/>
        <end position="170"/>
    </location>
</feature>
<gene>
    <name evidence="3" type="ORF">IZ6_12160</name>
</gene>
<dbReference type="KEGG" id="tso:IZ6_12160"/>
<keyword evidence="1" id="KW-0812">Transmembrane</keyword>
<proteinExistence type="predicted"/>
<feature type="transmembrane region" description="Helical" evidence="1">
    <location>
        <begin position="39"/>
        <end position="61"/>
    </location>
</feature>
<feature type="transmembrane region" description="Helical" evidence="1">
    <location>
        <begin position="136"/>
        <end position="159"/>
    </location>
</feature>